<evidence type="ECO:0000313" key="1">
    <source>
        <dbReference type="Proteomes" id="UP000887580"/>
    </source>
</evidence>
<proteinExistence type="predicted"/>
<sequence length="194" mass="21473">MATINGQLYPNAYITQTEKLEVPNSRSPSRERSRSPSIKEQIKDFFKKSDNEFSDDEEERPKKAIESSGHSGHSSHPGHSGHIVHGSTHFKHVGENVRKSLSSLKNKLQDAITSIKEKAAGKEETPQEVSSYLQRGAESGLFKAIKRTVNNFLDRLATPRIIEQSGNKNGTTGKSVESSQNNNGTYNSSHKVLL</sequence>
<reference evidence="2" key="1">
    <citation type="submission" date="2022-11" db="UniProtKB">
        <authorList>
            <consortium name="WormBaseParasite"/>
        </authorList>
    </citation>
    <scope>IDENTIFICATION</scope>
</reference>
<evidence type="ECO:0000313" key="2">
    <source>
        <dbReference type="WBParaSite" id="PS1159_v2.g12450.t2"/>
    </source>
</evidence>
<organism evidence="1 2">
    <name type="scientific">Panagrolaimus sp. PS1159</name>
    <dbReference type="NCBI Taxonomy" id="55785"/>
    <lineage>
        <taxon>Eukaryota</taxon>
        <taxon>Metazoa</taxon>
        <taxon>Ecdysozoa</taxon>
        <taxon>Nematoda</taxon>
        <taxon>Chromadorea</taxon>
        <taxon>Rhabditida</taxon>
        <taxon>Tylenchina</taxon>
        <taxon>Panagrolaimomorpha</taxon>
        <taxon>Panagrolaimoidea</taxon>
        <taxon>Panagrolaimidae</taxon>
        <taxon>Panagrolaimus</taxon>
    </lineage>
</organism>
<accession>A0AC35EZY5</accession>
<protein>
    <submittedName>
        <fullName evidence="2">Uncharacterized protein</fullName>
    </submittedName>
</protein>
<dbReference type="WBParaSite" id="PS1159_v2.g12450.t2">
    <property type="protein sequence ID" value="PS1159_v2.g12450.t2"/>
    <property type="gene ID" value="PS1159_v2.g12450"/>
</dbReference>
<name>A0AC35EZY5_9BILA</name>
<dbReference type="Proteomes" id="UP000887580">
    <property type="component" value="Unplaced"/>
</dbReference>